<evidence type="ECO:0000313" key="4">
    <source>
        <dbReference type="EMBL" id="MDT0321727.1"/>
    </source>
</evidence>
<proteinExistence type="inferred from homology"/>
<feature type="domain" description="Cell envelope-related transcriptional attenuator" evidence="3">
    <location>
        <begin position="98"/>
        <end position="251"/>
    </location>
</feature>
<evidence type="ECO:0000313" key="5">
    <source>
        <dbReference type="Proteomes" id="UP001183420"/>
    </source>
</evidence>
<protein>
    <submittedName>
        <fullName evidence="4">LCP family protein</fullName>
    </submittedName>
</protein>
<reference evidence="5" key="1">
    <citation type="submission" date="2023-07" db="EMBL/GenBank/DDBJ databases">
        <title>30 novel species of actinomycetes from the DSMZ collection.</title>
        <authorList>
            <person name="Nouioui I."/>
        </authorList>
    </citation>
    <scope>NUCLEOTIDE SEQUENCE [LARGE SCALE GENOMIC DNA]</scope>
    <source>
        <strain evidence="5">DSM 44918</strain>
    </source>
</reference>
<sequence>MPATTPRPARHRGFVSRWVLRLAAALAAMVLLTSGVGHAMVDSVAGAVRRVDPFQGLRDRPDAGRGLNILLIGTDSREGLTEEQRRRYHVGDVGCHCADAVMLLHLSESRDRMTVVSLPRDTYAKLPAHDLVLSEGHHEGHADKLNAALSHGGPPLMVRTVESLTGLRVDHYLEVDFGSFVRAVDEVGGVEVCSAEPLKDEHSGLDIPAGRTMLDGVGALSYVRARHLDGGSDVHRMERQQEFLAAFLDRAINDRVLFNPARLGGTVDALVDSVAADPGFGAEEMLELASLMREFDPANVEFGSVPLADDAREVEGLGSTVIWDRPESDRLFGALRLDEPVPALTDAGPAGAAPAPSRSQADC</sequence>
<organism evidence="4 5">
    <name type="scientific">Streptomyces millisiae</name>
    <dbReference type="NCBI Taxonomy" id="3075542"/>
    <lineage>
        <taxon>Bacteria</taxon>
        <taxon>Bacillati</taxon>
        <taxon>Actinomycetota</taxon>
        <taxon>Actinomycetes</taxon>
        <taxon>Kitasatosporales</taxon>
        <taxon>Streptomycetaceae</taxon>
        <taxon>Streptomyces</taxon>
    </lineage>
</organism>
<dbReference type="NCBIfam" id="TIGR00350">
    <property type="entry name" value="lytR_cpsA_psr"/>
    <property type="match status" value="1"/>
</dbReference>
<dbReference type="Pfam" id="PF03816">
    <property type="entry name" value="LytR_cpsA_psr"/>
    <property type="match status" value="1"/>
</dbReference>
<dbReference type="PANTHER" id="PTHR33392">
    <property type="entry name" value="POLYISOPRENYL-TEICHOIC ACID--PEPTIDOGLYCAN TEICHOIC ACID TRANSFERASE TAGU"/>
    <property type="match status" value="1"/>
</dbReference>
<dbReference type="Proteomes" id="UP001183420">
    <property type="component" value="Unassembled WGS sequence"/>
</dbReference>
<comment type="caution">
    <text evidence="4">The sequence shown here is derived from an EMBL/GenBank/DDBJ whole genome shotgun (WGS) entry which is preliminary data.</text>
</comment>
<dbReference type="InterPro" id="IPR050922">
    <property type="entry name" value="LytR/CpsA/Psr_CW_biosynth"/>
</dbReference>
<dbReference type="InterPro" id="IPR004474">
    <property type="entry name" value="LytR_CpsA_psr"/>
</dbReference>
<evidence type="ECO:0000256" key="1">
    <source>
        <dbReference type="ARBA" id="ARBA00006068"/>
    </source>
</evidence>
<evidence type="ECO:0000259" key="3">
    <source>
        <dbReference type="Pfam" id="PF03816"/>
    </source>
</evidence>
<gene>
    <name evidence="4" type="ORF">RNC47_25680</name>
</gene>
<evidence type="ECO:0000256" key="2">
    <source>
        <dbReference type="SAM" id="MobiDB-lite"/>
    </source>
</evidence>
<comment type="similarity">
    <text evidence="1">Belongs to the LytR/CpsA/Psr (LCP) family.</text>
</comment>
<feature type="region of interest" description="Disordered" evidence="2">
    <location>
        <begin position="343"/>
        <end position="363"/>
    </location>
</feature>
<dbReference type="EMBL" id="JAVREM010000046">
    <property type="protein sequence ID" value="MDT0321727.1"/>
    <property type="molecule type" value="Genomic_DNA"/>
</dbReference>
<feature type="compositionally biased region" description="Low complexity" evidence="2">
    <location>
        <begin position="347"/>
        <end position="356"/>
    </location>
</feature>
<dbReference type="Gene3D" id="3.40.630.190">
    <property type="entry name" value="LCP protein"/>
    <property type="match status" value="1"/>
</dbReference>
<dbReference type="PANTHER" id="PTHR33392:SF6">
    <property type="entry name" value="POLYISOPRENYL-TEICHOIC ACID--PEPTIDOGLYCAN TEICHOIC ACID TRANSFERASE TAGU"/>
    <property type="match status" value="1"/>
</dbReference>
<dbReference type="RefSeq" id="WP_311601968.1">
    <property type="nucleotide sequence ID" value="NZ_JAVREM010000046.1"/>
</dbReference>
<name>A0ABU2LVV5_9ACTN</name>
<keyword evidence="5" id="KW-1185">Reference proteome</keyword>
<accession>A0ABU2LVV5</accession>